<dbReference type="PANTHER" id="PTHR40394">
    <property type="entry name" value="LIPOPROTEIN-RELATED"/>
    <property type="match status" value="1"/>
</dbReference>
<dbReference type="Pfam" id="PF13442">
    <property type="entry name" value="Cytochrome_CBB3"/>
    <property type="match status" value="1"/>
</dbReference>
<dbReference type="GO" id="GO:0046872">
    <property type="term" value="F:metal ion binding"/>
    <property type="evidence" value="ECO:0007669"/>
    <property type="project" value="UniProtKB-KW"/>
</dbReference>
<accession>A0A1J1E2J8</accession>
<evidence type="ECO:0000256" key="1">
    <source>
        <dbReference type="ARBA" id="ARBA00022617"/>
    </source>
</evidence>
<evidence type="ECO:0000313" key="6">
    <source>
        <dbReference type="EMBL" id="BAV94260.1"/>
    </source>
</evidence>
<dbReference type="EMBL" id="AP014564">
    <property type="protein sequence ID" value="BAV94260.1"/>
    <property type="molecule type" value="Genomic_DNA"/>
</dbReference>
<evidence type="ECO:0000256" key="3">
    <source>
        <dbReference type="ARBA" id="ARBA00023004"/>
    </source>
</evidence>
<evidence type="ECO:0000313" key="7">
    <source>
        <dbReference type="Proteomes" id="UP000243197"/>
    </source>
</evidence>
<dbReference type="AlphaFoldDB" id="A0A1J1E2J8"/>
<dbReference type="KEGG" id="ise:JBKA6_0247"/>
<evidence type="ECO:0000259" key="5">
    <source>
        <dbReference type="PROSITE" id="PS51007"/>
    </source>
</evidence>
<protein>
    <submittedName>
        <fullName evidence="6">Cytochrome C</fullName>
    </submittedName>
</protein>
<evidence type="ECO:0000256" key="2">
    <source>
        <dbReference type="ARBA" id="ARBA00022723"/>
    </source>
</evidence>
<dbReference type="PANTHER" id="PTHR40394:SF2">
    <property type="entry name" value="QUINOL:CYTOCHROME C OXIDOREDUCTASE MEMBRANE PROTEIN"/>
    <property type="match status" value="1"/>
</dbReference>
<name>A0A1J1E2J8_9FLAO</name>
<dbReference type="Gene3D" id="1.10.760.10">
    <property type="entry name" value="Cytochrome c-like domain"/>
    <property type="match status" value="1"/>
</dbReference>
<dbReference type="GO" id="GO:0020037">
    <property type="term" value="F:heme binding"/>
    <property type="evidence" value="ECO:0007669"/>
    <property type="project" value="InterPro"/>
</dbReference>
<keyword evidence="7" id="KW-1185">Reference proteome</keyword>
<sequence length="172" mass="19474">MFISSCGQRDKSKPNKVYMPDMYYSLAYEPYSYNENFADKSSARKPVAGTVKRGFVPYDMPNTTEGYQLSKTKVVSPLEKNEDNLRNGKANFNIYCALCHGEKGDGQGILVQNEKILGVPDFSKVRLPDITEGSIFHVITYGKGIMGSHASQLTKKERWEIVQYVEKLRNDL</sequence>
<keyword evidence="1 4" id="KW-0349">Heme</keyword>
<dbReference type="PROSITE" id="PS51007">
    <property type="entry name" value="CYTC"/>
    <property type="match status" value="1"/>
</dbReference>
<dbReference type="Proteomes" id="UP000243197">
    <property type="component" value="Chromosome"/>
</dbReference>
<evidence type="ECO:0000256" key="4">
    <source>
        <dbReference type="PROSITE-ProRule" id="PRU00433"/>
    </source>
</evidence>
<dbReference type="InterPro" id="IPR009056">
    <property type="entry name" value="Cyt_c-like_dom"/>
</dbReference>
<feature type="domain" description="Cytochrome c" evidence="5">
    <location>
        <begin position="83"/>
        <end position="169"/>
    </location>
</feature>
<gene>
    <name evidence="6" type="ORF">JBKA6_0247</name>
</gene>
<dbReference type="InterPro" id="IPR036909">
    <property type="entry name" value="Cyt_c-like_dom_sf"/>
</dbReference>
<organism evidence="6 7">
    <name type="scientific">Ichthyobacterium seriolicida</name>
    <dbReference type="NCBI Taxonomy" id="242600"/>
    <lineage>
        <taxon>Bacteria</taxon>
        <taxon>Pseudomonadati</taxon>
        <taxon>Bacteroidota</taxon>
        <taxon>Flavobacteriia</taxon>
        <taxon>Flavobacteriales</taxon>
        <taxon>Ichthyobacteriaceae</taxon>
        <taxon>Ichthyobacterium</taxon>
    </lineage>
</organism>
<keyword evidence="2 4" id="KW-0479">Metal-binding</keyword>
<reference evidence="6 7" key="1">
    <citation type="submission" date="2014-03" db="EMBL/GenBank/DDBJ databases">
        <title>complete genome sequence of Flavobacteriaceae bacterium JBKA-6.</title>
        <authorList>
            <person name="Takano T."/>
            <person name="Nakamura Y."/>
            <person name="Takuma S."/>
            <person name="Yasuike M."/>
            <person name="Matsuyama T."/>
            <person name="Sakai T."/>
            <person name="Fujiwara A."/>
            <person name="Kimoto K."/>
            <person name="Fukuda Y."/>
            <person name="Kondo H."/>
            <person name="Hirono I."/>
            <person name="Nakayasu C."/>
        </authorList>
    </citation>
    <scope>NUCLEOTIDE SEQUENCE [LARGE SCALE GENOMIC DNA]</scope>
    <source>
        <strain evidence="6 7">JBKA-6</strain>
    </source>
</reference>
<keyword evidence="3 4" id="KW-0408">Iron</keyword>
<dbReference type="GO" id="GO:0009055">
    <property type="term" value="F:electron transfer activity"/>
    <property type="evidence" value="ECO:0007669"/>
    <property type="project" value="InterPro"/>
</dbReference>
<proteinExistence type="predicted"/>
<dbReference type="SUPFAM" id="SSF46626">
    <property type="entry name" value="Cytochrome c"/>
    <property type="match status" value="1"/>
</dbReference>